<protein>
    <submittedName>
        <fullName evidence="2">Uncharacterized protein</fullName>
    </submittedName>
</protein>
<keyword evidence="1" id="KW-1133">Transmembrane helix</keyword>
<accession>A0A077M499</accession>
<dbReference type="Proteomes" id="UP000035720">
    <property type="component" value="Unassembled WGS sequence"/>
</dbReference>
<reference evidence="2 3" key="1">
    <citation type="journal article" date="2013" name="ISME J.">
        <title>A metabolic model for members of the genus Tetrasphaera involved in enhanced biological phosphorus removal.</title>
        <authorList>
            <person name="Kristiansen R."/>
            <person name="Nguyen H.T.T."/>
            <person name="Saunders A.M."/>
            <person name="Nielsen J.L."/>
            <person name="Wimmer R."/>
            <person name="Le V.Q."/>
            <person name="McIlroy S.J."/>
            <person name="Petrovski S."/>
            <person name="Seviour R.J."/>
            <person name="Calteau A."/>
            <person name="Nielsen K.L."/>
            <person name="Nielsen P.H."/>
        </authorList>
    </citation>
    <scope>NUCLEOTIDE SEQUENCE [LARGE SCALE GENOMIC DNA]</scope>
    <source>
        <strain evidence="2 3">Ben 74</strain>
    </source>
</reference>
<keyword evidence="1" id="KW-0472">Membrane</keyword>
<keyword evidence="1" id="KW-0812">Transmembrane</keyword>
<evidence type="ECO:0000313" key="3">
    <source>
        <dbReference type="Proteomes" id="UP000035720"/>
    </source>
</evidence>
<proteinExistence type="predicted"/>
<evidence type="ECO:0000256" key="1">
    <source>
        <dbReference type="SAM" id="Phobius"/>
    </source>
</evidence>
<feature type="transmembrane region" description="Helical" evidence="1">
    <location>
        <begin position="150"/>
        <end position="178"/>
    </location>
</feature>
<dbReference type="AlphaFoldDB" id="A0A077M499"/>
<dbReference type="STRING" id="1193518.BN13_140043"/>
<dbReference type="SUPFAM" id="SSF109604">
    <property type="entry name" value="HD-domain/PDEase-like"/>
    <property type="match status" value="1"/>
</dbReference>
<feature type="transmembrane region" description="Helical" evidence="1">
    <location>
        <begin position="74"/>
        <end position="97"/>
    </location>
</feature>
<sequence length="417" mass="43285">MTSATHSTPESAREHATRSRTNAFIALVATLGVLLSVVVWLVAGPPTDVVALALLIALAAASGRASVLNRVRGIVGLSTISSLLIMLAIPVAGPAAAPLVGLGGALATVGSTETRRLVFNAGMRAVIAAVAGLIYVAVLARAPQEDRSLAWTAAALGLAVVVQCLFNAILVGAVVAISERTSLRGQALGLLSSTGLPYLGQGFVAYLLYVLWIPVGFGPSTLIFGGPAILATRWQLSQYGAEQRARQGALAALQTAIEVRSGAAARHTSEVATLCEGLAVALALPADEVDMLRTAGVLHNLDILTVDRPSAGHGEGTDLTTTRAMGQVTFLAAARPALEWQRIPYAARPAPPRSAAILAVADDFVLARERFTHLEVRPDAGREADEAARQVIVASSGTTYDPSVVEALTRLLRRGRT</sequence>
<dbReference type="RefSeq" id="WP_048544535.1">
    <property type="nucleotide sequence ID" value="NZ_HF571038.1"/>
</dbReference>
<organism evidence="2 3">
    <name type="scientific">Nostocoides jenkinsii Ben 74</name>
    <dbReference type="NCBI Taxonomy" id="1193518"/>
    <lineage>
        <taxon>Bacteria</taxon>
        <taxon>Bacillati</taxon>
        <taxon>Actinomycetota</taxon>
        <taxon>Actinomycetes</taxon>
        <taxon>Micrococcales</taxon>
        <taxon>Intrasporangiaceae</taxon>
        <taxon>Nostocoides</taxon>
    </lineage>
</organism>
<dbReference type="OrthoDB" id="9802066at2"/>
<feature type="transmembrane region" description="Helical" evidence="1">
    <location>
        <begin position="21"/>
        <end position="43"/>
    </location>
</feature>
<feature type="transmembrane region" description="Helical" evidence="1">
    <location>
        <begin position="117"/>
        <end position="138"/>
    </location>
</feature>
<comment type="caution">
    <text evidence="2">The sequence shown here is derived from an EMBL/GenBank/DDBJ whole genome shotgun (WGS) entry which is preliminary data.</text>
</comment>
<gene>
    <name evidence="2" type="ORF">BN13_140043</name>
</gene>
<feature type="transmembrane region" description="Helical" evidence="1">
    <location>
        <begin position="49"/>
        <end position="67"/>
    </location>
</feature>
<dbReference type="Gene3D" id="1.10.3210.10">
    <property type="entry name" value="Hypothetical protein af1432"/>
    <property type="match status" value="1"/>
</dbReference>
<keyword evidence="3" id="KW-1185">Reference proteome</keyword>
<dbReference type="EMBL" id="CAJC01000046">
    <property type="protein sequence ID" value="CCI52051.1"/>
    <property type="molecule type" value="Genomic_DNA"/>
</dbReference>
<name>A0A077M499_9MICO</name>
<evidence type="ECO:0000313" key="2">
    <source>
        <dbReference type="EMBL" id="CCI52051.1"/>
    </source>
</evidence>
<feature type="transmembrane region" description="Helical" evidence="1">
    <location>
        <begin position="198"/>
        <end position="217"/>
    </location>
</feature>